<evidence type="ECO:0008006" key="4">
    <source>
        <dbReference type="Google" id="ProtNLM"/>
    </source>
</evidence>
<feature type="compositionally biased region" description="Polar residues" evidence="1">
    <location>
        <begin position="881"/>
        <end position="897"/>
    </location>
</feature>
<proteinExistence type="predicted"/>
<feature type="compositionally biased region" description="Basic residues" evidence="1">
    <location>
        <begin position="673"/>
        <end position="682"/>
    </location>
</feature>
<feature type="compositionally biased region" description="Polar residues" evidence="1">
    <location>
        <begin position="315"/>
        <end position="324"/>
    </location>
</feature>
<gene>
    <name evidence="2" type="ORF">PCL_03941</name>
</gene>
<feature type="compositionally biased region" description="Polar residues" evidence="1">
    <location>
        <begin position="433"/>
        <end position="452"/>
    </location>
</feature>
<feature type="compositionally biased region" description="Polar residues" evidence="1">
    <location>
        <begin position="361"/>
        <end position="373"/>
    </location>
</feature>
<feature type="region of interest" description="Disordered" evidence="1">
    <location>
        <begin position="830"/>
        <end position="913"/>
    </location>
</feature>
<evidence type="ECO:0000256" key="1">
    <source>
        <dbReference type="SAM" id="MobiDB-lite"/>
    </source>
</evidence>
<evidence type="ECO:0000313" key="3">
    <source>
        <dbReference type="Proteomes" id="UP000245956"/>
    </source>
</evidence>
<reference evidence="2 3" key="1">
    <citation type="journal article" date="2016" name="Front. Microbiol.">
        <title>Genome and transcriptome sequences reveal the specific parasitism of the nematophagous Purpureocillium lilacinum 36-1.</title>
        <authorList>
            <person name="Xie J."/>
            <person name="Li S."/>
            <person name="Mo C."/>
            <person name="Xiao X."/>
            <person name="Peng D."/>
            <person name="Wang G."/>
            <person name="Xiao Y."/>
        </authorList>
    </citation>
    <scope>NUCLEOTIDE SEQUENCE [LARGE SCALE GENOMIC DNA]</scope>
    <source>
        <strain evidence="2 3">36-1</strain>
    </source>
</reference>
<feature type="compositionally biased region" description="Polar residues" evidence="1">
    <location>
        <begin position="559"/>
        <end position="585"/>
    </location>
</feature>
<feature type="compositionally biased region" description="Low complexity" evidence="1">
    <location>
        <begin position="219"/>
        <end position="238"/>
    </location>
</feature>
<sequence length="1326" mass="143609">MASRTGYGLPARPSDGYRLARRADGPRMGIPRPTRPATETTAIPVSQPKPSRPQPGVKRTGLPQASKPGSGSQPGSWGSASRTSAESRSHTQSGSGSSSSGRSYDEPRLRQAEPLRAFKGPKLVGTRAYQRNDSTSTTSSKRQSQGSIEPGLGIQLDRDITASPAQIQTAEMVEIRKSRPTVYPELDRYREFRRPEYERQPVDVPFRLATHDLPPPTPGSAVFSGSSSQISAISGSPSTKYSESPGPGPYSRDTTPTSMSSQSPVLVAPIRVAAPLRLRQNSPAVSRPPVTRRKAGSTGKPADVDQGLAAVRESMASSSSNSTVRDGDKNKKRDKKPRLPPPPPSPPPRKSSQKFRKNKDTSPQSESGSTRNDGGSRGRGTSPKAGPPPRPSREGTPDMQSQLFEPIPVIQSNLLPLPRERRGSEPATIRSLPGSSTSLPQINKNASTSHLPTATEPRSRPAQKQGGSNSRFLFFGRKKTPADVDAKGVRKGPVAGTGHEGYGRVGAVRRRSASRSDPKSSQDSLVSDSFLADRVNPVVIAGGEIVENRNPSAELARVDSNQSAPARPSTDSKASAGNPARTTLWPSALPRGARRPSDSSSTDSVAMQSTLAFRRSVQRLRSPDDPLKLPQPIMTNGGPMSSPMTSFDTSILSEESHLEMQKEISRESEAPKKLQKRPRSPRKWNLFSRSQRSQRPKPKSEPVEAAVVSVEKKPVPFYAMMESEQEEDLDVQEVLRRADVYAASPVMPQQPEPLNIAPKAPAQQILIDGVSGAEANIGQQHPVPSIARPSRLPQVGRIPQVVKQRTEPQSFSRPFRASMQMPPVVIPVYDPESIAKGPTPPRPSTPVFDAGNAPKDPSKLSPEVTRGEREFLAFSPRKNSDVTIGTSSSSSGPSFTATAIIPKPDDPPAEDEVWDEYNDLLGDDKVPQSATSSKDPFHLETYHAKLAKDKPLDSPVVPEGRKEPQSKATSSTYSADMTERIRKAFQPHPSPAAIDVKPESKRTSASSGRTVFSDCSAATDDASPLAQVNLRVGSMTVSKWLTFGHVLFSDIRHELAGKDAPRQSVVVIDGLGNDDWSFYAAETYPAASFYNLSPRAPLPAPAQSPTGFPLSPPNHHQVQYMSHKDKFPFAPQSFDCMVYRFPAAGSEAQYRNIVNEARRVLRPGAFIELSILDVDLNNMGNRGRRTVRRLKEQIHERANDTSLASTADLMVRLLGRAGFTNIRAARVGVPVASSITRAESKPTDAKSKDASLADMMKDNSPMADASITKIVTRVGRWWYTRCYENAAGPANSIWADRALLAECENFGTSLKLTVCCARAPDRIASI</sequence>
<accession>A0A2U3EQG3</accession>
<evidence type="ECO:0000313" key="2">
    <source>
        <dbReference type="EMBL" id="PWI76747.1"/>
    </source>
</evidence>
<feature type="compositionally biased region" description="Basic and acidic residues" evidence="1">
    <location>
        <begin position="654"/>
        <end position="672"/>
    </location>
</feature>
<dbReference type="InterPro" id="IPR029063">
    <property type="entry name" value="SAM-dependent_MTases_sf"/>
</dbReference>
<feature type="compositionally biased region" description="Basic and acidic residues" evidence="1">
    <location>
        <begin position="187"/>
        <end position="201"/>
    </location>
</feature>
<organism evidence="2 3">
    <name type="scientific">Purpureocillium lilacinum</name>
    <name type="common">Paecilomyces lilacinus</name>
    <dbReference type="NCBI Taxonomy" id="33203"/>
    <lineage>
        <taxon>Eukaryota</taxon>
        <taxon>Fungi</taxon>
        <taxon>Dikarya</taxon>
        <taxon>Ascomycota</taxon>
        <taxon>Pezizomycotina</taxon>
        <taxon>Sordariomycetes</taxon>
        <taxon>Hypocreomycetidae</taxon>
        <taxon>Hypocreales</taxon>
        <taxon>Ophiocordycipitaceae</taxon>
        <taxon>Purpureocillium</taxon>
    </lineage>
</organism>
<feature type="compositionally biased region" description="Low complexity" evidence="1">
    <location>
        <begin position="30"/>
        <end position="44"/>
    </location>
</feature>
<feature type="compositionally biased region" description="Polar residues" evidence="1">
    <location>
        <begin position="252"/>
        <end position="264"/>
    </location>
</feature>
<feature type="compositionally biased region" description="Pro residues" evidence="1">
    <location>
        <begin position="339"/>
        <end position="349"/>
    </location>
</feature>
<feature type="region of interest" description="Disordered" evidence="1">
    <location>
        <begin position="187"/>
        <end position="528"/>
    </location>
</feature>
<feature type="region of interest" description="Disordered" evidence="1">
    <location>
        <begin position="989"/>
        <end position="1008"/>
    </location>
</feature>
<feature type="compositionally biased region" description="Polar residues" evidence="1">
    <location>
        <begin position="638"/>
        <end position="653"/>
    </location>
</feature>
<protein>
    <recommendedName>
        <fullName evidence="4">Methyltransferase type 11</fullName>
    </recommendedName>
</protein>
<feature type="region of interest" description="Disordered" evidence="1">
    <location>
        <begin position="544"/>
        <end position="707"/>
    </location>
</feature>
<feature type="compositionally biased region" description="Low complexity" evidence="1">
    <location>
        <begin position="63"/>
        <end position="81"/>
    </location>
</feature>
<dbReference type="Gene3D" id="3.40.50.150">
    <property type="entry name" value="Vaccinia Virus protein VP39"/>
    <property type="match status" value="1"/>
</dbReference>
<name>A0A2U3EQG3_PURLI</name>
<feature type="compositionally biased region" description="Basic and acidic residues" evidence="1">
    <location>
        <begin position="103"/>
        <end position="113"/>
    </location>
</feature>
<feature type="region of interest" description="Disordered" evidence="1">
    <location>
        <begin position="1"/>
        <end position="162"/>
    </location>
</feature>
<dbReference type="EMBL" id="LCWV01000001">
    <property type="protein sequence ID" value="PWI76747.1"/>
    <property type="molecule type" value="Genomic_DNA"/>
</dbReference>
<feature type="region of interest" description="Disordered" evidence="1">
    <location>
        <begin position="948"/>
        <end position="974"/>
    </location>
</feature>
<feature type="compositionally biased region" description="Low complexity" evidence="1">
    <location>
        <begin position="90"/>
        <end position="102"/>
    </location>
</feature>
<feature type="compositionally biased region" description="Polar residues" evidence="1">
    <location>
        <begin position="598"/>
        <end position="611"/>
    </location>
</feature>
<dbReference type="SUPFAM" id="SSF53335">
    <property type="entry name" value="S-adenosyl-L-methionine-dependent methyltransferases"/>
    <property type="match status" value="1"/>
</dbReference>
<comment type="caution">
    <text evidence="2">The sequence shown here is derived from an EMBL/GenBank/DDBJ whole genome shotgun (WGS) entry which is preliminary data.</text>
</comment>
<dbReference type="Proteomes" id="UP000245956">
    <property type="component" value="Unassembled WGS sequence"/>
</dbReference>